<name>A0AA97L240_EUBMA</name>
<dbReference type="InterPro" id="IPR036645">
    <property type="entry name" value="Elafin-like_sf"/>
</dbReference>
<evidence type="ECO:0000313" key="13">
    <source>
        <dbReference type="RefSeq" id="XP_054837317.1"/>
    </source>
</evidence>
<evidence type="ECO:0000256" key="6">
    <source>
        <dbReference type="ARBA" id="ARBA00022737"/>
    </source>
</evidence>
<keyword evidence="6" id="KW-0677">Repeat</keyword>
<dbReference type="GO" id="GO:0019731">
    <property type="term" value="P:antibacterial humoral response"/>
    <property type="evidence" value="ECO:0007669"/>
    <property type="project" value="TreeGrafter"/>
</dbReference>
<dbReference type="Pfam" id="PF00095">
    <property type="entry name" value="WAP"/>
    <property type="match status" value="2"/>
</dbReference>
<dbReference type="InterPro" id="IPR050514">
    <property type="entry name" value="WAP_four-disulfide_core"/>
</dbReference>
<dbReference type="GO" id="GO:0004867">
    <property type="term" value="F:serine-type endopeptidase inhibitor activity"/>
    <property type="evidence" value="ECO:0007669"/>
    <property type="project" value="TreeGrafter"/>
</dbReference>
<dbReference type="PANTHER" id="PTHR19441:SF34">
    <property type="entry name" value="WAP FOUR-DISULFIDE CORE DOMAIN PROTEIN 2"/>
    <property type="match status" value="1"/>
</dbReference>
<comment type="function">
    <text evidence="1">Damages membranes of susceptible bacteria. Has no hemolytic activity. Not toxic to mice. Does not inhibit the proteinases elastase and cathepsin G.</text>
</comment>
<comment type="similarity">
    <text evidence="9">Belongs to the venom waprin family.</text>
</comment>
<keyword evidence="4" id="KW-0929">Antimicrobial</keyword>
<dbReference type="FunFam" id="4.10.75.10:FF:000001">
    <property type="entry name" value="Anosmin 1"/>
    <property type="match status" value="2"/>
</dbReference>
<reference evidence="13" key="1">
    <citation type="submission" date="2025-08" db="UniProtKB">
        <authorList>
            <consortium name="RefSeq"/>
        </authorList>
    </citation>
    <scope>IDENTIFICATION</scope>
    <source>
        <tissue evidence="13">Blood</tissue>
    </source>
</reference>
<evidence type="ECO:0000256" key="4">
    <source>
        <dbReference type="ARBA" id="ARBA00022529"/>
    </source>
</evidence>
<keyword evidence="12" id="KW-1185">Reference proteome</keyword>
<protein>
    <submittedName>
        <fullName evidence="13">Waprin-Phi1-like</fullName>
    </submittedName>
</protein>
<feature type="chain" id="PRO_5041655637" evidence="10">
    <location>
        <begin position="30"/>
        <end position="130"/>
    </location>
</feature>
<dbReference type="GO" id="GO:0005615">
    <property type="term" value="C:extracellular space"/>
    <property type="evidence" value="ECO:0007669"/>
    <property type="project" value="TreeGrafter"/>
</dbReference>
<gene>
    <name evidence="13" type="primary">LOC129331021</name>
</gene>
<proteinExistence type="inferred from homology"/>
<dbReference type="GO" id="GO:0045087">
    <property type="term" value="P:innate immune response"/>
    <property type="evidence" value="ECO:0007669"/>
    <property type="project" value="TreeGrafter"/>
</dbReference>
<evidence type="ECO:0000256" key="5">
    <source>
        <dbReference type="ARBA" id="ARBA00022729"/>
    </source>
</evidence>
<accession>A0AA97L240</accession>
<dbReference type="KEGG" id="emc:129331021"/>
<evidence type="ECO:0000259" key="11">
    <source>
        <dbReference type="PROSITE" id="PS51390"/>
    </source>
</evidence>
<keyword evidence="3" id="KW-0964">Secreted</keyword>
<evidence type="ECO:0000256" key="8">
    <source>
        <dbReference type="ARBA" id="ARBA00023157"/>
    </source>
</evidence>
<keyword evidence="7" id="KW-0044">Antibiotic</keyword>
<dbReference type="AlphaFoldDB" id="A0AA97L240"/>
<feature type="signal peptide" evidence="10">
    <location>
        <begin position="1"/>
        <end position="29"/>
    </location>
</feature>
<keyword evidence="8" id="KW-1015">Disulfide bond</keyword>
<evidence type="ECO:0000256" key="2">
    <source>
        <dbReference type="ARBA" id="ARBA00004613"/>
    </source>
</evidence>
<comment type="subcellular location">
    <subcellularLocation>
        <location evidence="2">Secreted</location>
    </subcellularLocation>
</comment>
<evidence type="ECO:0000256" key="10">
    <source>
        <dbReference type="SAM" id="SignalP"/>
    </source>
</evidence>
<dbReference type="PROSITE" id="PS51390">
    <property type="entry name" value="WAP"/>
    <property type="match status" value="2"/>
</dbReference>
<feature type="domain" description="WAP" evidence="11">
    <location>
        <begin position="32"/>
        <end position="80"/>
    </location>
</feature>
<dbReference type="PRINTS" id="PR00003">
    <property type="entry name" value="4DISULPHCORE"/>
</dbReference>
<evidence type="ECO:0000313" key="12">
    <source>
        <dbReference type="Proteomes" id="UP001190640"/>
    </source>
</evidence>
<sequence length="130" mass="13577">MKSSSSGCPLLLSLVGLLFLGVQLPGTSGQNVTEKAGTCPETETVTNSRNCTEECQSDLSCEENLKCCPTGCGMSCQTPNDKPGSCPKTSGVISILGFCSHKCMTDSDCKDTAKCCQNGCGKRSCLTPDF</sequence>
<keyword evidence="5 10" id="KW-0732">Signal</keyword>
<dbReference type="GeneID" id="129331021"/>
<dbReference type="Proteomes" id="UP001190640">
    <property type="component" value="Chromosome 5"/>
</dbReference>
<evidence type="ECO:0000256" key="1">
    <source>
        <dbReference type="ARBA" id="ARBA00002473"/>
    </source>
</evidence>
<feature type="domain" description="WAP" evidence="11">
    <location>
        <begin position="82"/>
        <end position="129"/>
    </location>
</feature>
<dbReference type="SUPFAM" id="SSF57256">
    <property type="entry name" value="Elafin-like"/>
    <property type="match status" value="2"/>
</dbReference>
<dbReference type="PANTHER" id="PTHR19441">
    <property type="entry name" value="WHEY ACDIC PROTEIN WAP"/>
    <property type="match status" value="1"/>
</dbReference>
<dbReference type="InterPro" id="IPR008197">
    <property type="entry name" value="WAP_dom"/>
</dbReference>
<dbReference type="SMART" id="SM00217">
    <property type="entry name" value="WAP"/>
    <property type="match status" value="2"/>
</dbReference>
<evidence type="ECO:0000256" key="3">
    <source>
        <dbReference type="ARBA" id="ARBA00022525"/>
    </source>
</evidence>
<organism evidence="12 13">
    <name type="scientific">Eublepharis macularius</name>
    <name type="common">Leopard gecko</name>
    <name type="synonym">Cyrtodactylus macularius</name>
    <dbReference type="NCBI Taxonomy" id="481883"/>
    <lineage>
        <taxon>Eukaryota</taxon>
        <taxon>Metazoa</taxon>
        <taxon>Chordata</taxon>
        <taxon>Craniata</taxon>
        <taxon>Vertebrata</taxon>
        <taxon>Euteleostomi</taxon>
        <taxon>Lepidosauria</taxon>
        <taxon>Squamata</taxon>
        <taxon>Bifurcata</taxon>
        <taxon>Gekkota</taxon>
        <taxon>Eublepharidae</taxon>
        <taxon>Eublepharinae</taxon>
        <taxon>Eublepharis</taxon>
    </lineage>
</organism>
<dbReference type="Gene3D" id="4.10.75.10">
    <property type="entry name" value="Elafin-like"/>
    <property type="match status" value="2"/>
</dbReference>
<dbReference type="RefSeq" id="XP_054837317.1">
    <property type="nucleotide sequence ID" value="XM_054981342.1"/>
</dbReference>
<evidence type="ECO:0000256" key="7">
    <source>
        <dbReference type="ARBA" id="ARBA00023022"/>
    </source>
</evidence>
<evidence type="ECO:0000256" key="9">
    <source>
        <dbReference type="ARBA" id="ARBA00035122"/>
    </source>
</evidence>